<dbReference type="EMBL" id="FOAP01000003">
    <property type="protein sequence ID" value="SEK95502.1"/>
    <property type="molecule type" value="Genomic_DNA"/>
</dbReference>
<protein>
    <submittedName>
        <fullName evidence="1">CRISPR-associated protein Cas6, subtype MYXAN</fullName>
    </submittedName>
</protein>
<evidence type="ECO:0000313" key="2">
    <source>
        <dbReference type="Proteomes" id="UP000182719"/>
    </source>
</evidence>
<organism evidence="1 2">
    <name type="scientific">Stigmatella aurantiaca</name>
    <dbReference type="NCBI Taxonomy" id="41"/>
    <lineage>
        <taxon>Bacteria</taxon>
        <taxon>Pseudomonadati</taxon>
        <taxon>Myxococcota</taxon>
        <taxon>Myxococcia</taxon>
        <taxon>Myxococcales</taxon>
        <taxon>Cystobacterineae</taxon>
        <taxon>Archangiaceae</taxon>
        <taxon>Stigmatella</taxon>
    </lineage>
</organism>
<dbReference type="NCBIfam" id="TIGR02807">
    <property type="entry name" value="cas6_cmx6"/>
    <property type="match status" value="1"/>
</dbReference>
<sequence>MPVVDLLFPVRAGTVPLDHGYWLFSALSKRLPWLHERRDVGVFNLRGRLAERASLFLGAGALRIRCSTDAVPPFLSLVGSQLEVAGQRITLGTPTVRGMEPVSQLSARIVTFKNSEDESTFRNTAHRFMGALTGTSCTVEVGRRRTVTVAGRKVVGFGVKLGGLTSDAALVIQEQGLGGRRHMGCGLFLPSRE</sequence>
<reference evidence="2" key="1">
    <citation type="submission" date="2016-10" db="EMBL/GenBank/DDBJ databases">
        <authorList>
            <person name="Varghese N."/>
            <person name="Submissions S."/>
        </authorList>
    </citation>
    <scope>NUCLEOTIDE SEQUENCE [LARGE SCALE GENOMIC DNA]</scope>
    <source>
        <strain evidence="2">DSM 17044</strain>
    </source>
</reference>
<dbReference type="OrthoDB" id="9779370at2"/>
<proteinExistence type="predicted"/>
<keyword evidence="2" id="KW-1185">Reference proteome</keyword>
<gene>
    <name evidence="1" type="ORF">SAMN05444354_103163</name>
</gene>
<name>A0A1H7L930_STIAU</name>
<dbReference type="Proteomes" id="UP000182719">
    <property type="component" value="Unassembled WGS sequence"/>
</dbReference>
<accession>A0A1H7L930</accession>
<dbReference type="Pfam" id="PF09559">
    <property type="entry name" value="Cas6"/>
    <property type="match status" value="1"/>
</dbReference>
<dbReference type="AlphaFoldDB" id="A0A1H7L930"/>
<dbReference type="RefSeq" id="WP_075005773.1">
    <property type="nucleotide sequence ID" value="NZ_FOAP01000003.1"/>
</dbReference>
<dbReference type="InterPro" id="IPR014174">
    <property type="entry name" value="CRISPR-assoc_prot_Cas6/Cmx6"/>
</dbReference>
<evidence type="ECO:0000313" key="1">
    <source>
        <dbReference type="EMBL" id="SEK95502.1"/>
    </source>
</evidence>